<sequence length="365" mass="42117">MIRQIITERFERITFSGKYDEEAVASLMKEADARFAILSSLPVTPYSYSFLDEIHNKCIYSSLTVQKNNMKSEDALNLLRILQDSYHRPAAEKALANLRIVYGLIDSIVPSAEPFVLTPDFVKRLHMHITFDVRTEGNIPGSFRTKSADIKYFRPPEKDIAKLIKEFCDWFNTELRSAHPLIRACLAHYHLSLLHPFGDGNGRTARSVEAAILRKAGYRYLYRSIGVYYKENRTEYYRSFRKSEKTGGFDLTAFVSFFLEGACKSFIIVTDVLLAGLRICAVKDFFEWLKSEEKITERQYGLLHILFEADRMISEEELFRNKAFAGLYDDDSADARDKDLRNLADTGIIFRLEGGFELNRNLPQR</sequence>
<evidence type="ECO:0000256" key="1">
    <source>
        <dbReference type="PIRSR" id="PIRSR640198-1"/>
    </source>
</evidence>
<dbReference type="GO" id="GO:0005524">
    <property type="term" value="F:ATP binding"/>
    <property type="evidence" value="ECO:0007669"/>
    <property type="project" value="UniProtKB-KW"/>
</dbReference>
<keyword evidence="2" id="KW-0067">ATP-binding</keyword>
<dbReference type="InterPro" id="IPR003812">
    <property type="entry name" value="Fido"/>
</dbReference>
<dbReference type="PANTHER" id="PTHR13504:SF38">
    <property type="entry name" value="FIDO DOMAIN-CONTAINING PROTEIN"/>
    <property type="match status" value="1"/>
</dbReference>
<dbReference type="RefSeq" id="WP_128467460.1">
    <property type="nucleotide sequence ID" value="NZ_CP035108.1"/>
</dbReference>
<proteinExistence type="predicted"/>
<protein>
    <submittedName>
        <fullName evidence="4">Fic family protein</fullName>
    </submittedName>
</protein>
<accession>A0A410K1H3</accession>
<dbReference type="InterPro" id="IPR036597">
    <property type="entry name" value="Fido-like_dom_sf"/>
</dbReference>
<dbReference type="SUPFAM" id="SSF140931">
    <property type="entry name" value="Fic-like"/>
    <property type="match status" value="1"/>
</dbReference>
<keyword evidence="5" id="KW-1185">Reference proteome</keyword>
<gene>
    <name evidence="4" type="ORF">EP073_12290</name>
</gene>
<name>A0A410K1H3_9BACT</name>
<evidence type="ECO:0000256" key="2">
    <source>
        <dbReference type="PIRSR" id="PIRSR640198-2"/>
    </source>
</evidence>
<feature type="binding site" evidence="2">
    <location>
        <begin position="236"/>
        <end position="237"/>
    </location>
    <ligand>
        <name>ATP</name>
        <dbReference type="ChEBI" id="CHEBI:30616"/>
    </ligand>
</feature>
<feature type="active site" evidence="1">
    <location>
        <position position="195"/>
    </location>
</feature>
<feature type="domain" description="Fido" evidence="3">
    <location>
        <begin position="117"/>
        <end position="260"/>
    </location>
</feature>
<dbReference type="PANTHER" id="PTHR13504">
    <property type="entry name" value="FIDO DOMAIN-CONTAINING PROTEIN DDB_G0283145"/>
    <property type="match status" value="1"/>
</dbReference>
<evidence type="ECO:0000313" key="5">
    <source>
        <dbReference type="Proteomes" id="UP000287502"/>
    </source>
</evidence>
<dbReference type="EMBL" id="CP035108">
    <property type="protein sequence ID" value="QAR34155.1"/>
    <property type="molecule type" value="Genomic_DNA"/>
</dbReference>
<keyword evidence="2" id="KW-0547">Nucleotide-binding</keyword>
<dbReference type="Proteomes" id="UP000287502">
    <property type="component" value="Chromosome"/>
</dbReference>
<dbReference type="InterPro" id="IPR040198">
    <property type="entry name" value="Fido_containing"/>
</dbReference>
<dbReference type="Pfam" id="PF02661">
    <property type="entry name" value="Fic"/>
    <property type="match status" value="1"/>
</dbReference>
<reference evidence="4 5" key="1">
    <citation type="submission" date="2019-01" db="EMBL/GenBank/DDBJ databases">
        <title>Geovibrio thiophilus DSM 11263, complete genome.</title>
        <authorList>
            <person name="Spring S."/>
            <person name="Bunk B."/>
            <person name="Sproer C."/>
        </authorList>
    </citation>
    <scope>NUCLEOTIDE SEQUENCE [LARGE SCALE GENOMIC DNA]</scope>
    <source>
        <strain evidence="4 5">DSM 11263</strain>
    </source>
</reference>
<feature type="binding site" evidence="2">
    <location>
        <begin position="199"/>
        <end position="206"/>
    </location>
    <ligand>
        <name>ATP</name>
        <dbReference type="ChEBI" id="CHEBI:30616"/>
    </ligand>
</feature>
<dbReference type="OrthoDB" id="9813719at2"/>
<evidence type="ECO:0000313" key="4">
    <source>
        <dbReference type="EMBL" id="QAR34155.1"/>
    </source>
</evidence>
<dbReference type="PROSITE" id="PS51459">
    <property type="entry name" value="FIDO"/>
    <property type="match status" value="1"/>
</dbReference>
<organism evidence="4 5">
    <name type="scientific">Geovibrio thiophilus</name>
    <dbReference type="NCBI Taxonomy" id="139438"/>
    <lineage>
        <taxon>Bacteria</taxon>
        <taxon>Pseudomonadati</taxon>
        <taxon>Deferribacterota</taxon>
        <taxon>Deferribacteres</taxon>
        <taxon>Deferribacterales</taxon>
        <taxon>Geovibrionaceae</taxon>
        <taxon>Geovibrio</taxon>
    </lineage>
</organism>
<evidence type="ECO:0000259" key="3">
    <source>
        <dbReference type="PROSITE" id="PS51459"/>
    </source>
</evidence>
<dbReference type="AlphaFoldDB" id="A0A410K1H3"/>
<dbReference type="KEGG" id="gtl:EP073_12290"/>
<dbReference type="Gene3D" id="1.10.3290.10">
    <property type="entry name" value="Fido-like domain"/>
    <property type="match status" value="1"/>
</dbReference>